<comment type="caution">
    <text evidence="2">The sequence shown here is derived from an EMBL/GenBank/DDBJ whole genome shotgun (WGS) entry which is preliminary data.</text>
</comment>
<dbReference type="EMBL" id="JAVRIF010000003">
    <property type="protein sequence ID" value="MDT0603570.1"/>
    <property type="molecule type" value="Genomic_DNA"/>
</dbReference>
<feature type="signal peptide" evidence="1">
    <location>
        <begin position="1"/>
        <end position="18"/>
    </location>
</feature>
<gene>
    <name evidence="2" type="ORF">RM573_08180</name>
</gene>
<accession>A0ABU3A0V6</accession>
<dbReference type="RefSeq" id="WP_311579956.1">
    <property type="nucleotide sequence ID" value="NZ_JAVRIF010000003.1"/>
</dbReference>
<organism evidence="2 3">
    <name type="scientific">Thalassotalea castellviae</name>
    <dbReference type="NCBI Taxonomy" id="3075612"/>
    <lineage>
        <taxon>Bacteria</taxon>
        <taxon>Pseudomonadati</taxon>
        <taxon>Pseudomonadota</taxon>
        <taxon>Gammaproteobacteria</taxon>
        <taxon>Alteromonadales</taxon>
        <taxon>Colwelliaceae</taxon>
        <taxon>Thalassotalea</taxon>
    </lineage>
</organism>
<evidence type="ECO:0000313" key="2">
    <source>
        <dbReference type="EMBL" id="MDT0603570.1"/>
    </source>
</evidence>
<sequence length="225" mass="25826">MKYLTTALILLTSITSSAETLWSDISATLLKGDNYQLGDNNRTVFTFEHAGGYSWGDSFLFIDRLQSANGDKETYAEVSPRFQLSQYQNDLFKNIYFATTAEIGDGFTHYLMGVGTNLKIPHFTYFNLNLYHRNNDSGDNGQQVTVTWQIPIAGLTYDGFLDYVPSNDDNTTSYNFTSQLKYNIADVFNIKTKVYVGVEYVYWHNKYGINNIDEKNMNLLLKYHF</sequence>
<protein>
    <submittedName>
        <fullName evidence="2">Nucleoside-binding protein</fullName>
    </submittedName>
</protein>
<evidence type="ECO:0000256" key="1">
    <source>
        <dbReference type="SAM" id="SignalP"/>
    </source>
</evidence>
<feature type="chain" id="PRO_5045882480" evidence="1">
    <location>
        <begin position="19"/>
        <end position="225"/>
    </location>
</feature>
<evidence type="ECO:0000313" key="3">
    <source>
        <dbReference type="Proteomes" id="UP001266357"/>
    </source>
</evidence>
<dbReference type="InterPro" id="IPR036777">
    <property type="entry name" value="Channel_Tsx-like_sf"/>
</dbReference>
<dbReference type="SUPFAM" id="SSF111364">
    <property type="entry name" value="Tsx-like channel"/>
    <property type="match status" value="1"/>
</dbReference>
<proteinExistence type="predicted"/>
<dbReference type="Proteomes" id="UP001266357">
    <property type="component" value="Unassembled WGS sequence"/>
</dbReference>
<dbReference type="Gene3D" id="2.40.230.20">
    <property type="entry name" value="Nucleoside-specific channel-forming protein, Tsx-like"/>
    <property type="match status" value="1"/>
</dbReference>
<name>A0ABU3A0V6_9GAMM</name>
<reference evidence="2 3" key="1">
    <citation type="submission" date="2023-09" db="EMBL/GenBank/DDBJ databases">
        <authorList>
            <person name="Rey-Velasco X."/>
        </authorList>
    </citation>
    <scope>NUCLEOTIDE SEQUENCE [LARGE SCALE GENOMIC DNA]</scope>
    <source>
        <strain evidence="2 3">W431</strain>
    </source>
</reference>
<keyword evidence="3" id="KW-1185">Reference proteome</keyword>
<keyword evidence="1" id="KW-0732">Signal</keyword>